<dbReference type="SUPFAM" id="SSF49879">
    <property type="entry name" value="SMAD/FHA domain"/>
    <property type="match status" value="1"/>
</dbReference>
<reference evidence="3 4" key="1">
    <citation type="submission" date="2020-05" db="EMBL/GenBank/DDBJ databases">
        <title>Complete genome sequence of of a novel Thermoleptolyngbya strain isolated from hot springs of Ganzi, Sichuan China.</title>
        <authorList>
            <person name="Tang J."/>
            <person name="Daroch M."/>
            <person name="Li L."/>
            <person name="Waleron K."/>
            <person name="Waleron M."/>
            <person name="Waleron M."/>
        </authorList>
    </citation>
    <scope>NUCLEOTIDE SEQUENCE [LARGE SCALE GENOMIC DNA]</scope>
    <source>
        <strain evidence="3 4">PKUAC-SCTA183</strain>
    </source>
</reference>
<dbReference type="PANTHER" id="PTHR23308">
    <property type="entry name" value="NUCLEAR INHIBITOR OF PROTEIN PHOSPHATASE-1"/>
    <property type="match status" value="1"/>
</dbReference>
<dbReference type="PROSITE" id="PS50006">
    <property type="entry name" value="FHA_DOMAIN"/>
    <property type="match status" value="1"/>
</dbReference>
<evidence type="ECO:0000256" key="1">
    <source>
        <dbReference type="SAM" id="MobiDB-lite"/>
    </source>
</evidence>
<name>A0A6M8BAW3_9CYAN</name>
<accession>A0A6M8BAW3</accession>
<dbReference type="EMBL" id="CP053661">
    <property type="protein sequence ID" value="QKD84204.1"/>
    <property type="molecule type" value="Genomic_DNA"/>
</dbReference>
<gene>
    <name evidence="3" type="ORF">HPC62_20310</name>
</gene>
<dbReference type="InterPro" id="IPR050923">
    <property type="entry name" value="Cell_Proc_Reg/RNA_Proc"/>
</dbReference>
<dbReference type="InterPro" id="IPR000253">
    <property type="entry name" value="FHA_dom"/>
</dbReference>
<organism evidence="3 4">
    <name type="scientific">Thermoleptolyngbya sichuanensis A183</name>
    <dbReference type="NCBI Taxonomy" id="2737172"/>
    <lineage>
        <taxon>Bacteria</taxon>
        <taxon>Bacillati</taxon>
        <taxon>Cyanobacteriota</taxon>
        <taxon>Cyanophyceae</taxon>
        <taxon>Oculatellales</taxon>
        <taxon>Oculatellaceae</taxon>
        <taxon>Thermoleptolyngbya</taxon>
        <taxon>Thermoleptolyngbya sichuanensis</taxon>
    </lineage>
</organism>
<dbReference type="Gene3D" id="2.60.200.20">
    <property type="match status" value="1"/>
</dbReference>
<dbReference type="CDD" id="cd00060">
    <property type="entry name" value="FHA"/>
    <property type="match status" value="1"/>
</dbReference>
<dbReference type="RefSeq" id="WP_172358251.1">
    <property type="nucleotide sequence ID" value="NZ_CP053661.1"/>
</dbReference>
<evidence type="ECO:0000313" key="4">
    <source>
        <dbReference type="Proteomes" id="UP000505210"/>
    </source>
</evidence>
<dbReference type="Proteomes" id="UP000505210">
    <property type="component" value="Chromosome"/>
</dbReference>
<proteinExistence type="predicted"/>
<dbReference type="AlphaFoldDB" id="A0A6M8BAW3"/>
<dbReference type="Pfam" id="PF00498">
    <property type="entry name" value="FHA"/>
    <property type="match status" value="1"/>
</dbReference>
<sequence length="269" mass="29569">MINLNTLTAFPADSLETASDHALQQRLGLYRVFLKLYEHNRELLDEILNLENSGNKSLTGVALPYVQGLVLGDRVHLVTNLLKGATQSLSQPQNIWTIGRDSRRVVLPIQDKRLSRCHAAIVYDEGGFRLVDLNSSNGSYLNGELIRHSVRLKDGDRIRLGSLTFSFFVCNTAQVLPPVSEELLSQVRALSAASEPKRAIAHPTAPSASQPSPLSASPIQPAFSSPLTKNWEESVSESDSETCLQSPEDALPAQVNPLEDTLMFMRSSH</sequence>
<evidence type="ECO:0000313" key="3">
    <source>
        <dbReference type="EMBL" id="QKD84204.1"/>
    </source>
</evidence>
<keyword evidence="4" id="KW-1185">Reference proteome</keyword>
<protein>
    <submittedName>
        <fullName evidence="3">FHA domain-containing protein</fullName>
    </submittedName>
</protein>
<feature type="region of interest" description="Disordered" evidence="1">
    <location>
        <begin position="198"/>
        <end position="257"/>
    </location>
</feature>
<feature type="domain" description="FHA" evidence="2">
    <location>
        <begin position="96"/>
        <end position="146"/>
    </location>
</feature>
<evidence type="ECO:0000259" key="2">
    <source>
        <dbReference type="PROSITE" id="PS50006"/>
    </source>
</evidence>
<dbReference type="KEGG" id="theu:HPC62_20310"/>
<feature type="compositionally biased region" description="Low complexity" evidence="1">
    <location>
        <begin position="201"/>
        <end position="222"/>
    </location>
</feature>
<dbReference type="SMART" id="SM00240">
    <property type="entry name" value="FHA"/>
    <property type="match status" value="1"/>
</dbReference>
<dbReference type="InterPro" id="IPR008984">
    <property type="entry name" value="SMAD_FHA_dom_sf"/>
</dbReference>